<proteinExistence type="predicted"/>
<dbReference type="AlphaFoldDB" id="A0A381ZI00"/>
<feature type="non-terminal residue" evidence="1">
    <location>
        <position position="36"/>
    </location>
</feature>
<sequence length="36" mass="4272">RSVELWAKLLESFVQLRRTNWIAPTRKMRLTEAGTI</sequence>
<organism evidence="1">
    <name type="scientific">marine metagenome</name>
    <dbReference type="NCBI Taxonomy" id="408172"/>
    <lineage>
        <taxon>unclassified sequences</taxon>
        <taxon>metagenomes</taxon>
        <taxon>ecological metagenomes</taxon>
    </lineage>
</organism>
<reference evidence="1" key="1">
    <citation type="submission" date="2018-05" db="EMBL/GenBank/DDBJ databases">
        <authorList>
            <person name="Lanie J.A."/>
            <person name="Ng W.-L."/>
            <person name="Kazmierczak K.M."/>
            <person name="Andrzejewski T.M."/>
            <person name="Davidsen T.M."/>
            <person name="Wayne K.J."/>
            <person name="Tettelin H."/>
            <person name="Glass J.I."/>
            <person name="Rusch D."/>
            <person name="Podicherti R."/>
            <person name="Tsui H.-C.T."/>
            <person name="Winkler M.E."/>
        </authorList>
    </citation>
    <scope>NUCLEOTIDE SEQUENCE</scope>
</reference>
<name>A0A381ZI00_9ZZZZ</name>
<evidence type="ECO:0000313" key="1">
    <source>
        <dbReference type="EMBL" id="SVA88829.1"/>
    </source>
</evidence>
<protein>
    <submittedName>
        <fullName evidence="1">Uncharacterized protein</fullName>
    </submittedName>
</protein>
<gene>
    <name evidence="1" type="ORF">METZ01_LOCUS141683</name>
</gene>
<accession>A0A381ZI00</accession>
<dbReference type="EMBL" id="UINC01021386">
    <property type="protein sequence ID" value="SVA88829.1"/>
    <property type="molecule type" value="Genomic_DNA"/>
</dbReference>
<feature type="non-terminal residue" evidence="1">
    <location>
        <position position="1"/>
    </location>
</feature>